<evidence type="ECO:0000313" key="3">
    <source>
        <dbReference type="Proteomes" id="UP001330812"/>
    </source>
</evidence>
<dbReference type="SUPFAM" id="SSF102588">
    <property type="entry name" value="LmbE-like"/>
    <property type="match status" value="1"/>
</dbReference>
<name>A0ABZ1HXE0_9PSEU</name>
<protein>
    <submittedName>
        <fullName evidence="2">PIG-L family deacetylase</fullName>
    </submittedName>
</protein>
<sequence length="264" mass="29111">MATMVTFHAHPDDECIVTGGVMRKAADEGHRVVLVVATRGEVGEVPEGFLDDGEQLWERRVRETHAAAEVLGVKRVEFLGYRDSGMMGEPTNDEPGAFWRASIEEAAQRLATILREESAEVLTIYDDYGNYGHPDHIQVHRVGVRAAELAGTPRVYQATSNRDHMRRGLELAVQLGAMPREAVPDVDAQEQLGKPEAEITAAVDVRPYLTAKRAAMRAHPSQIAEESWFLAMPDEAFGHAFGTEWFIREGHGPGITETNLMAGL</sequence>
<dbReference type="Proteomes" id="UP001330812">
    <property type="component" value="Chromosome"/>
</dbReference>
<accession>A0ABZ1HXE0</accession>
<proteinExistence type="predicted"/>
<dbReference type="Gene3D" id="3.40.50.10320">
    <property type="entry name" value="LmbE-like"/>
    <property type="match status" value="1"/>
</dbReference>
<reference evidence="2 3" key="1">
    <citation type="journal article" date="2015" name="Int. J. Syst. Evol. Microbiol.">
        <title>Amycolatopsis rhabdoformis sp. nov., an actinomycete isolated from a tropical forest soil.</title>
        <authorList>
            <person name="Souza W.R."/>
            <person name="Silva R.E."/>
            <person name="Goodfellow M."/>
            <person name="Busarakam K."/>
            <person name="Figueiro F.S."/>
            <person name="Ferreira D."/>
            <person name="Rodrigues-Filho E."/>
            <person name="Moraes L.A.B."/>
            <person name="Zucchi T.D."/>
        </authorList>
    </citation>
    <scope>NUCLEOTIDE SEQUENCE [LARGE SCALE GENOMIC DNA]</scope>
    <source>
        <strain evidence="2 3">NCIMB 14900</strain>
    </source>
</reference>
<dbReference type="Pfam" id="PF02585">
    <property type="entry name" value="PIG-L"/>
    <property type="match status" value="1"/>
</dbReference>
<dbReference type="PANTHER" id="PTHR12993">
    <property type="entry name" value="N-ACETYLGLUCOSAMINYL-PHOSPHATIDYLINOSITOL DE-N-ACETYLASE-RELATED"/>
    <property type="match status" value="1"/>
</dbReference>
<keyword evidence="1" id="KW-0862">Zinc</keyword>
<keyword evidence="3" id="KW-1185">Reference proteome</keyword>
<gene>
    <name evidence="2" type="ORF">VSH64_24465</name>
</gene>
<organism evidence="2 3">
    <name type="scientific">Amycolatopsis rhabdoformis</name>
    <dbReference type="NCBI Taxonomy" id="1448059"/>
    <lineage>
        <taxon>Bacteria</taxon>
        <taxon>Bacillati</taxon>
        <taxon>Actinomycetota</taxon>
        <taxon>Actinomycetes</taxon>
        <taxon>Pseudonocardiales</taxon>
        <taxon>Pseudonocardiaceae</taxon>
        <taxon>Amycolatopsis</taxon>
    </lineage>
</organism>
<dbReference type="RefSeq" id="WP_326565002.1">
    <property type="nucleotide sequence ID" value="NZ_CP142149.1"/>
</dbReference>
<dbReference type="EMBL" id="CP142149">
    <property type="protein sequence ID" value="WSE26035.1"/>
    <property type="molecule type" value="Genomic_DNA"/>
</dbReference>
<dbReference type="PANTHER" id="PTHR12993:SF26">
    <property type="entry name" value="1D-MYO-INOSITOL 2-ACETAMIDO-2-DEOXY-ALPHA-D-GLUCOPYRANOSIDE DEACETYLASE"/>
    <property type="match status" value="1"/>
</dbReference>
<evidence type="ECO:0000313" key="2">
    <source>
        <dbReference type="EMBL" id="WSE26035.1"/>
    </source>
</evidence>
<dbReference type="InterPro" id="IPR024078">
    <property type="entry name" value="LmbE-like_dom_sf"/>
</dbReference>
<evidence type="ECO:0000256" key="1">
    <source>
        <dbReference type="ARBA" id="ARBA00022833"/>
    </source>
</evidence>
<dbReference type="InterPro" id="IPR003737">
    <property type="entry name" value="GlcNAc_PI_deacetylase-related"/>
</dbReference>